<dbReference type="GO" id="GO:0003677">
    <property type="term" value="F:DNA binding"/>
    <property type="evidence" value="ECO:0007669"/>
    <property type="project" value="InterPro"/>
</dbReference>
<proteinExistence type="predicted"/>
<sequence>MNKFYTAQEVADKLKIKKTTVYELIKRGELASSKIGKQLRISEEQLEHYLHGSTQETGTLPHDMDFLPESSLLKRDYLLYSNGLILSGQTSPALELLCSQMAVHPKGMPVLQSHMNTYNGLYSLYFGKVHIAAASLPLEQIQALVPGTALAAVCLYEFSLGLYVQKENPKSIRRLQDLTRADVILANREKGSIRRIYLDKELKKEKILAADISGYRKELVSDLSTAAAVGSGMADAALGEEYVARQSPNLDFLPLTTMPMYLVAEEASLSKPGFTAMLEIVKSEDFRTGIHGQTGYDIKHTGEVTYL</sequence>
<dbReference type="PANTHER" id="PTHR38431">
    <property type="entry name" value="BLL2305 PROTEIN"/>
    <property type="match status" value="1"/>
</dbReference>
<evidence type="ECO:0000313" key="3">
    <source>
        <dbReference type="EMBL" id="HJB28804.1"/>
    </source>
</evidence>
<dbReference type="NCBIfam" id="TIGR01764">
    <property type="entry name" value="excise"/>
    <property type="match status" value="1"/>
</dbReference>
<evidence type="ECO:0000259" key="2">
    <source>
        <dbReference type="Pfam" id="PF12728"/>
    </source>
</evidence>
<dbReference type="Proteomes" id="UP000823842">
    <property type="component" value="Unassembled WGS sequence"/>
</dbReference>
<name>A0A9D2LT75_9FIRM</name>
<accession>A0A9D2LT75</accession>
<dbReference type="PANTHER" id="PTHR38431:SF1">
    <property type="entry name" value="BLL2305 PROTEIN"/>
    <property type="match status" value="1"/>
</dbReference>
<feature type="domain" description="PBP" evidence="1">
    <location>
        <begin position="101"/>
        <end position="281"/>
    </location>
</feature>
<organism evidence="3 4">
    <name type="scientific">Candidatus Blautia faecavium</name>
    <dbReference type="NCBI Taxonomy" id="2838487"/>
    <lineage>
        <taxon>Bacteria</taxon>
        <taxon>Bacillati</taxon>
        <taxon>Bacillota</taxon>
        <taxon>Clostridia</taxon>
        <taxon>Lachnospirales</taxon>
        <taxon>Lachnospiraceae</taxon>
        <taxon>Blautia</taxon>
    </lineage>
</organism>
<dbReference type="Gene3D" id="3.40.190.10">
    <property type="entry name" value="Periplasmic binding protein-like II"/>
    <property type="match status" value="1"/>
</dbReference>
<reference evidence="3" key="2">
    <citation type="submission" date="2021-04" db="EMBL/GenBank/DDBJ databases">
        <authorList>
            <person name="Gilroy R."/>
        </authorList>
    </citation>
    <scope>NUCLEOTIDE SEQUENCE</scope>
    <source>
        <strain evidence="3">ChiSjej1B19-5720</strain>
    </source>
</reference>
<dbReference type="SUPFAM" id="SSF53850">
    <property type="entry name" value="Periplasmic binding protein-like II"/>
    <property type="match status" value="1"/>
</dbReference>
<protein>
    <submittedName>
        <fullName evidence="3">Helix-turn-helix transcriptional regulator</fullName>
    </submittedName>
</protein>
<gene>
    <name evidence="3" type="ORF">IAA06_08420</name>
</gene>
<dbReference type="AlphaFoldDB" id="A0A9D2LT75"/>
<feature type="domain" description="Helix-turn-helix" evidence="2">
    <location>
        <begin position="4"/>
        <end position="50"/>
    </location>
</feature>
<dbReference type="InterPro" id="IPR010093">
    <property type="entry name" value="SinI_DNA-bd"/>
</dbReference>
<reference evidence="3" key="1">
    <citation type="journal article" date="2021" name="PeerJ">
        <title>Extensive microbial diversity within the chicken gut microbiome revealed by metagenomics and culture.</title>
        <authorList>
            <person name="Gilroy R."/>
            <person name="Ravi A."/>
            <person name="Getino M."/>
            <person name="Pursley I."/>
            <person name="Horton D.L."/>
            <person name="Alikhan N.F."/>
            <person name="Baker D."/>
            <person name="Gharbi K."/>
            <person name="Hall N."/>
            <person name="Watson M."/>
            <person name="Adriaenssens E.M."/>
            <person name="Foster-Nyarko E."/>
            <person name="Jarju S."/>
            <person name="Secka A."/>
            <person name="Antonio M."/>
            <person name="Oren A."/>
            <person name="Chaudhuri R.R."/>
            <person name="La Ragione R."/>
            <person name="Hildebrand F."/>
            <person name="Pallen M.J."/>
        </authorList>
    </citation>
    <scope>NUCLEOTIDE SEQUENCE</scope>
    <source>
        <strain evidence="3">ChiSjej1B19-5720</strain>
    </source>
</reference>
<dbReference type="Pfam" id="PF12727">
    <property type="entry name" value="PBP_like"/>
    <property type="match status" value="1"/>
</dbReference>
<dbReference type="Pfam" id="PF12728">
    <property type="entry name" value="HTH_17"/>
    <property type="match status" value="1"/>
</dbReference>
<evidence type="ECO:0000313" key="4">
    <source>
        <dbReference type="Proteomes" id="UP000823842"/>
    </source>
</evidence>
<dbReference type="InterPro" id="IPR024370">
    <property type="entry name" value="PBP_domain"/>
</dbReference>
<comment type="caution">
    <text evidence="3">The sequence shown here is derived from an EMBL/GenBank/DDBJ whole genome shotgun (WGS) entry which is preliminary data.</text>
</comment>
<evidence type="ECO:0000259" key="1">
    <source>
        <dbReference type="Pfam" id="PF12727"/>
    </source>
</evidence>
<dbReference type="EMBL" id="DWYZ01000158">
    <property type="protein sequence ID" value="HJB28804.1"/>
    <property type="molecule type" value="Genomic_DNA"/>
</dbReference>
<dbReference type="InterPro" id="IPR041657">
    <property type="entry name" value="HTH_17"/>
</dbReference>